<keyword evidence="2" id="KW-1185">Reference proteome</keyword>
<gene>
    <name evidence="1" type="ORF">RFULGI_LOCUS19854</name>
</gene>
<feature type="non-terminal residue" evidence="1">
    <location>
        <position position="63"/>
    </location>
</feature>
<accession>A0A9N9KE55</accession>
<dbReference type="OrthoDB" id="2446275at2759"/>
<dbReference type="AlphaFoldDB" id="A0A9N9KE55"/>
<sequence length="63" mass="7381">LQFTKYSQKNDQDGVDRNLSALIVSVSPDPDGHQGPIYDFKYYISKRSKDFKCEYLHLQINKK</sequence>
<dbReference type="Proteomes" id="UP000789396">
    <property type="component" value="Unassembled WGS sequence"/>
</dbReference>
<feature type="non-terminal residue" evidence="1">
    <location>
        <position position="1"/>
    </location>
</feature>
<reference evidence="1" key="1">
    <citation type="submission" date="2021-06" db="EMBL/GenBank/DDBJ databases">
        <authorList>
            <person name="Kallberg Y."/>
            <person name="Tangrot J."/>
            <person name="Rosling A."/>
        </authorList>
    </citation>
    <scope>NUCLEOTIDE SEQUENCE</scope>
    <source>
        <strain evidence="1">IN212</strain>
    </source>
</reference>
<protein>
    <submittedName>
        <fullName evidence="1">1597_t:CDS:1</fullName>
    </submittedName>
</protein>
<evidence type="ECO:0000313" key="1">
    <source>
        <dbReference type="EMBL" id="CAG8823610.1"/>
    </source>
</evidence>
<dbReference type="EMBL" id="CAJVPZ010104024">
    <property type="protein sequence ID" value="CAG8823610.1"/>
    <property type="molecule type" value="Genomic_DNA"/>
</dbReference>
<comment type="caution">
    <text evidence="1">The sequence shown here is derived from an EMBL/GenBank/DDBJ whole genome shotgun (WGS) entry which is preliminary data.</text>
</comment>
<proteinExistence type="predicted"/>
<evidence type="ECO:0000313" key="2">
    <source>
        <dbReference type="Proteomes" id="UP000789396"/>
    </source>
</evidence>
<name>A0A9N9KE55_9GLOM</name>
<organism evidence="1 2">
    <name type="scientific">Racocetra fulgida</name>
    <dbReference type="NCBI Taxonomy" id="60492"/>
    <lineage>
        <taxon>Eukaryota</taxon>
        <taxon>Fungi</taxon>
        <taxon>Fungi incertae sedis</taxon>
        <taxon>Mucoromycota</taxon>
        <taxon>Glomeromycotina</taxon>
        <taxon>Glomeromycetes</taxon>
        <taxon>Diversisporales</taxon>
        <taxon>Gigasporaceae</taxon>
        <taxon>Racocetra</taxon>
    </lineage>
</organism>